<feature type="region of interest" description="Disordered" evidence="1">
    <location>
        <begin position="573"/>
        <end position="661"/>
    </location>
</feature>
<feature type="compositionally biased region" description="Low complexity" evidence="1">
    <location>
        <begin position="926"/>
        <end position="940"/>
    </location>
</feature>
<evidence type="ECO:0000256" key="1">
    <source>
        <dbReference type="SAM" id="MobiDB-lite"/>
    </source>
</evidence>
<dbReference type="GeneID" id="85351908"/>
<dbReference type="AlphaFoldDB" id="A0AA39NRK2"/>
<feature type="region of interest" description="Disordered" evidence="1">
    <location>
        <begin position="423"/>
        <end position="518"/>
    </location>
</feature>
<protein>
    <recommendedName>
        <fullName evidence="2">Arrestin-like N-terminal domain-containing protein</fullName>
    </recommendedName>
</protein>
<feature type="compositionally biased region" description="Polar residues" evidence="1">
    <location>
        <begin position="1057"/>
        <end position="1077"/>
    </location>
</feature>
<gene>
    <name evidence="3" type="ORF">EV420DRAFT_1298724</name>
</gene>
<dbReference type="InterPro" id="IPR014752">
    <property type="entry name" value="Arrestin-like_C"/>
</dbReference>
<feature type="compositionally biased region" description="Polar residues" evidence="1">
    <location>
        <begin position="860"/>
        <end position="871"/>
    </location>
</feature>
<feature type="compositionally biased region" description="Basic and acidic residues" evidence="1">
    <location>
        <begin position="970"/>
        <end position="980"/>
    </location>
</feature>
<feature type="compositionally biased region" description="Pro residues" evidence="1">
    <location>
        <begin position="639"/>
        <end position="657"/>
    </location>
</feature>
<feature type="compositionally biased region" description="Basic and acidic residues" evidence="1">
    <location>
        <begin position="573"/>
        <end position="597"/>
    </location>
</feature>
<accession>A0AA39NRK2</accession>
<feature type="compositionally biased region" description="Pro residues" evidence="1">
    <location>
        <begin position="954"/>
        <end position="965"/>
    </location>
</feature>
<feature type="compositionally biased region" description="Low complexity" evidence="1">
    <location>
        <begin position="988"/>
        <end position="1001"/>
    </location>
</feature>
<dbReference type="InterPro" id="IPR011021">
    <property type="entry name" value="Arrestin-like_N"/>
</dbReference>
<name>A0AA39NRK2_ARMTA</name>
<proteinExistence type="predicted"/>
<evidence type="ECO:0000313" key="3">
    <source>
        <dbReference type="EMBL" id="KAK0470314.1"/>
    </source>
</evidence>
<feature type="compositionally biased region" description="Pro residues" evidence="1">
    <location>
        <begin position="423"/>
        <end position="434"/>
    </location>
</feature>
<feature type="compositionally biased region" description="Basic and acidic residues" evidence="1">
    <location>
        <begin position="848"/>
        <end position="859"/>
    </location>
</feature>
<dbReference type="RefSeq" id="XP_060340107.1">
    <property type="nucleotide sequence ID" value="XM_060468360.1"/>
</dbReference>
<feature type="compositionally biased region" description="Low complexity" evidence="1">
    <location>
        <begin position="1025"/>
        <end position="1040"/>
    </location>
</feature>
<keyword evidence="4" id="KW-1185">Reference proteome</keyword>
<feature type="compositionally biased region" description="Low complexity" evidence="1">
    <location>
        <begin position="435"/>
        <end position="463"/>
    </location>
</feature>
<feature type="compositionally biased region" description="Polar residues" evidence="1">
    <location>
        <begin position="725"/>
        <end position="736"/>
    </location>
</feature>
<dbReference type="EMBL" id="JAUEPS010000001">
    <property type="protein sequence ID" value="KAK0470314.1"/>
    <property type="molecule type" value="Genomic_DNA"/>
</dbReference>
<evidence type="ECO:0000313" key="4">
    <source>
        <dbReference type="Proteomes" id="UP001175211"/>
    </source>
</evidence>
<feature type="compositionally biased region" description="Basic and acidic residues" evidence="1">
    <location>
        <begin position="698"/>
        <end position="709"/>
    </location>
</feature>
<dbReference type="Proteomes" id="UP001175211">
    <property type="component" value="Unassembled WGS sequence"/>
</dbReference>
<feature type="compositionally biased region" description="Basic and acidic residues" evidence="1">
    <location>
        <begin position="775"/>
        <end position="796"/>
    </location>
</feature>
<feature type="region of interest" description="Disordered" evidence="1">
    <location>
        <begin position="695"/>
        <end position="1118"/>
    </location>
</feature>
<dbReference type="Pfam" id="PF00339">
    <property type="entry name" value="Arrestin_N"/>
    <property type="match status" value="1"/>
</dbReference>
<reference evidence="3" key="1">
    <citation type="submission" date="2023-06" db="EMBL/GenBank/DDBJ databases">
        <authorList>
            <consortium name="Lawrence Berkeley National Laboratory"/>
            <person name="Ahrendt S."/>
            <person name="Sahu N."/>
            <person name="Indic B."/>
            <person name="Wong-Bajracharya J."/>
            <person name="Merenyi Z."/>
            <person name="Ke H.-M."/>
            <person name="Monk M."/>
            <person name="Kocsube S."/>
            <person name="Drula E."/>
            <person name="Lipzen A."/>
            <person name="Balint B."/>
            <person name="Henrissat B."/>
            <person name="Andreopoulos B."/>
            <person name="Martin F.M."/>
            <person name="Harder C.B."/>
            <person name="Rigling D."/>
            <person name="Ford K.L."/>
            <person name="Foster G.D."/>
            <person name="Pangilinan J."/>
            <person name="Papanicolaou A."/>
            <person name="Barry K."/>
            <person name="LaButti K."/>
            <person name="Viragh M."/>
            <person name="Koriabine M."/>
            <person name="Yan M."/>
            <person name="Riley R."/>
            <person name="Champramary S."/>
            <person name="Plett K.L."/>
            <person name="Tsai I.J."/>
            <person name="Slot J."/>
            <person name="Sipos G."/>
            <person name="Plett J."/>
            <person name="Nagy L.G."/>
            <person name="Grigoriev I.V."/>
        </authorList>
    </citation>
    <scope>NUCLEOTIDE SEQUENCE</scope>
    <source>
        <strain evidence="3">CCBAS 213</strain>
    </source>
</reference>
<organism evidence="3 4">
    <name type="scientific">Armillaria tabescens</name>
    <name type="common">Ringless honey mushroom</name>
    <name type="synonym">Agaricus tabescens</name>
    <dbReference type="NCBI Taxonomy" id="1929756"/>
    <lineage>
        <taxon>Eukaryota</taxon>
        <taxon>Fungi</taxon>
        <taxon>Dikarya</taxon>
        <taxon>Basidiomycota</taxon>
        <taxon>Agaricomycotina</taxon>
        <taxon>Agaricomycetes</taxon>
        <taxon>Agaricomycetidae</taxon>
        <taxon>Agaricales</taxon>
        <taxon>Marasmiineae</taxon>
        <taxon>Physalacriaceae</taxon>
        <taxon>Desarmillaria</taxon>
    </lineage>
</organism>
<feature type="compositionally biased region" description="Basic and acidic residues" evidence="1">
    <location>
        <begin position="738"/>
        <end position="748"/>
    </location>
</feature>
<comment type="caution">
    <text evidence="3">The sequence shown here is derived from an EMBL/GenBank/DDBJ whole genome shotgun (WGS) entry which is preliminary data.</text>
</comment>
<sequence length="1135" mass="121970">MALQHDRPQLMNSSPTHPKVKISMDFSDPLFVGGTHVCGQLAMECKADKGLGISGMMVELFGTEELLSRDHTAKAPFLYSRRLFQGPGLPPSNAVQAHPAPGDLPLPAHYYQAKRGKSTFNFRIPIPSTSPSTINFASGSARVRYEVRASVQVSWKGEKKVVTDTREINIVESFEEDFSRAEPEAVAVGENGKIWVQGKIVGGMIVAGEPACVELQVKNHSTRRNTGLIVSLSRTLHLGNEGSDKKAPLQISDTLLTVPFRSPEYIIPPGAEGVASLVFDVSGSARSVKGGHLEGDESEGRRTDALFEIRASVEIKMTMGLGNKDIIVNVPVVIVHPAALPDLPPPPPQLPNPFPHVPPSPQQYYEPVQSPYAYPALPVSPPVPTYVDPNLVWMPPPVAQTPQPYQYFPPPVHGQHYYYPPPPTMPVYTQPPRPSSAGPSSNAGYSSAASQQSLLPLPQQAQSMEPETGKGERASRVTQHLRLSSRNRSVSPLSHRYPLPSTSNPMPISQPPQNPPRSITLPPLNLENLALTPASDNIVHSPRPMLSPKQSYAPLPNSLPKSERVEVLERMADEVGKQTKDLSGDIPKDEPVDKGHAPAESNIDKTLPGPPVPSSKPPMASTQSRPRADLYFANVDPIPMTPPEPAPTPLDQTPPTPTLTAITPYKRVKNDTGYLGAANTESGLDALERRLLAQVGTRKFDPEERRPDARTALAPIDIPKKQEPETLNDSAISSLTLADDHEWEEKTHRGAGVTSNASGDEGRREAGGKSLKGSPSKEKDSERRSGKKKRDGDTQKMRKAKGRVAEWLGAMQADPPPAPVNDPLPATLVTPSEPKPPQTEVSFPKVLEATDAREKEEPQSKATSSPDSRSSGFVPIGTLKRDLYTRTLVPKDSSPSEEAKKITDLWSASPAHKAKVTTIRTDRKVSSPSAKASAPTPTNPWKSVRSPAASPKKVMPPSPRLPVFPSPKSTDPESKYDIRSARGGRGGKVAAVAAIWASGAVGQNGDGKGNDVKVPSPLLKPRRSPVPGSGTTTPTTARKPPIAPKPPVAKKPIVKSTSVPAMLSSSHATPTLSSTASLARPSPTKPRSSVKLPPTISEMDAPKVSPAPPVVDSKRPPDLAFGQAKLRDLIKKYQG</sequence>
<dbReference type="Gene3D" id="2.60.40.640">
    <property type="match status" value="1"/>
</dbReference>
<feature type="compositionally biased region" description="Polar residues" evidence="1">
    <location>
        <begin position="476"/>
        <end position="492"/>
    </location>
</feature>
<evidence type="ECO:0000259" key="2">
    <source>
        <dbReference type="Pfam" id="PF00339"/>
    </source>
</evidence>
<feature type="domain" description="Arrestin-like N-terminal" evidence="2">
    <location>
        <begin position="114"/>
        <end position="161"/>
    </location>
</feature>